<feature type="transmembrane region" description="Helical" evidence="2">
    <location>
        <begin position="70"/>
        <end position="93"/>
    </location>
</feature>
<dbReference type="AlphaFoldDB" id="A0A9Q3HRL5"/>
<dbReference type="EMBL" id="AVOT02022925">
    <property type="protein sequence ID" value="MBW0512664.1"/>
    <property type="molecule type" value="Genomic_DNA"/>
</dbReference>
<evidence type="ECO:0000313" key="3">
    <source>
        <dbReference type="EMBL" id="MBW0512664.1"/>
    </source>
</evidence>
<feature type="region of interest" description="Disordered" evidence="1">
    <location>
        <begin position="36"/>
        <end position="55"/>
    </location>
</feature>
<organism evidence="3 4">
    <name type="scientific">Austropuccinia psidii MF-1</name>
    <dbReference type="NCBI Taxonomy" id="1389203"/>
    <lineage>
        <taxon>Eukaryota</taxon>
        <taxon>Fungi</taxon>
        <taxon>Dikarya</taxon>
        <taxon>Basidiomycota</taxon>
        <taxon>Pucciniomycotina</taxon>
        <taxon>Pucciniomycetes</taxon>
        <taxon>Pucciniales</taxon>
        <taxon>Sphaerophragmiaceae</taxon>
        <taxon>Austropuccinia</taxon>
    </lineage>
</organism>
<evidence type="ECO:0000256" key="2">
    <source>
        <dbReference type="SAM" id="Phobius"/>
    </source>
</evidence>
<protein>
    <submittedName>
        <fullName evidence="3">Uncharacterized protein</fullName>
    </submittedName>
</protein>
<comment type="caution">
    <text evidence="3">The sequence shown here is derived from an EMBL/GenBank/DDBJ whole genome shotgun (WGS) entry which is preliminary data.</text>
</comment>
<keyword evidence="4" id="KW-1185">Reference proteome</keyword>
<sequence>MFNSHLRRPLHGIRKRQTFSYRPRYASSSDGHVLASISGGRESGTQQPPPEDAKGQAKVAFRSIGTVIKILVYSGVGLGITAAVGFVGLHLWVEHIELPPANRGPGITADSYAWNEEVSGWSAGFMGKGTDPRIGWRARSLIRAAWVAENWQTGRAGLGPQERQDTSDDRLVDSAYAISETRLQEAIFIAKEAGLQPNDRTLIELQNRLAEVCQRIDTSLSLFKAYEIYAQVWRSCLASTKRRGDGGLNHWELHEALRAARRLGELGLKLAAFERPTDVDRAMLHQQTSEKYLIWAITHGLETAIKSSHQRSVADSSPTKPLLQHHQAESSSTWWGWLWNSNQKTKTSSGLTSRSIKADVKQIENKLKEFSQNSSESGGHWATFSPVITRLTISSLFQLSTHLVTIDLSTAHNFQTLIHDFLHAAKQYADSKAKESPDAQLQHLWLRSRSALSSVYLSELRQAGGTTKDQLVIDQCLQALQEADSALLALDSLVGESFKLGSTRHTSGRLAEQSSLLKRDLRLTAAMASNFLGMKSASCPNDPNFKNRPDWCGLKPGCQAAKEFFQRALKYSAGSSQTNDEKLIQPWKEASQQLAKIEA</sequence>
<reference evidence="3" key="1">
    <citation type="submission" date="2021-03" db="EMBL/GenBank/DDBJ databases">
        <title>Draft genome sequence of rust myrtle Austropuccinia psidii MF-1, a brazilian biotype.</title>
        <authorList>
            <person name="Quecine M.C."/>
            <person name="Pachon D.M.R."/>
            <person name="Bonatelli M.L."/>
            <person name="Correr F.H."/>
            <person name="Franceschini L.M."/>
            <person name="Leite T.F."/>
            <person name="Margarido G.R.A."/>
            <person name="Almeida C.A."/>
            <person name="Ferrarezi J.A."/>
            <person name="Labate C.A."/>
        </authorList>
    </citation>
    <scope>NUCLEOTIDE SEQUENCE</scope>
    <source>
        <strain evidence="3">MF-1</strain>
    </source>
</reference>
<keyword evidence="2" id="KW-0472">Membrane</keyword>
<gene>
    <name evidence="3" type="ORF">O181_052379</name>
</gene>
<proteinExistence type="predicted"/>
<evidence type="ECO:0000256" key="1">
    <source>
        <dbReference type="SAM" id="MobiDB-lite"/>
    </source>
</evidence>
<evidence type="ECO:0000313" key="4">
    <source>
        <dbReference type="Proteomes" id="UP000765509"/>
    </source>
</evidence>
<dbReference type="Proteomes" id="UP000765509">
    <property type="component" value="Unassembled WGS sequence"/>
</dbReference>
<keyword evidence="2" id="KW-1133">Transmembrane helix</keyword>
<dbReference type="OrthoDB" id="2524554at2759"/>
<keyword evidence="2" id="KW-0812">Transmembrane</keyword>
<accession>A0A9Q3HRL5</accession>
<name>A0A9Q3HRL5_9BASI</name>